<protein>
    <submittedName>
        <fullName evidence="2">Uncharacterized protein</fullName>
    </submittedName>
</protein>
<gene>
    <name evidence="2" type="ORF">DV515_00006080</name>
</gene>
<accession>A0A3L8SLP0</accession>
<sequence>MKKIKEHCLGGQDPDWMEHLYGFGSRPTKDRFAHYLHTPYLSLPDACFTSEKIIHLSDVRLRLSDAIAIPPWAKGLPLVHAYSALGCLPHHVTGVPGPSVHCSGFLTGFWDGLQKCLASSRGTELSNLLCDFVQIQNGFLSPFVSGRDRVSLASSRKHFHLSGMRIKIKVYCPCFICFPRQTVLGPEDVIGLSNVACYSENLVRKVTPTQREDPYKVYILLVLNLSDRGVTIIYINLFYQINGKFRECDSEADPTDDPGSSRQLAVKNYDAVESTIKVALQQGFGCESLNASSVDAFKGNVDLLYGVDLNHHQVKNGNWQEMAFRRKLKKEVNKGAQSIDKAEFCGLLLQAAIILLYKLLQTTVVDVPPEMALSALFTPEGNWNSRVNNSTSQALSHCHLRGLQRPRGRQECCRVLFGFWEDGSSSSAVLGEGKAERGPGARPCSPCGAQQRRRAARRDRCPCTEYESLTPEQSVPVPAEPTSLKLGHEVGELQRRPFPNRTLCREKGE</sequence>
<evidence type="ECO:0000256" key="1">
    <source>
        <dbReference type="SAM" id="MobiDB-lite"/>
    </source>
</evidence>
<dbReference type="AlphaFoldDB" id="A0A3L8SLP0"/>
<dbReference type="EMBL" id="QUSF01000014">
    <property type="protein sequence ID" value="RLW04184.1"/>
    <property type="molecule type" value="Genomic_DNA"/>
</dbReference>
<dbReference type="Proteomes" id="UP000276834">
    <property type="component" value="Unassembled WGS sequence"/>
</dbReference>
<feature type="region of interest" description="Disordered" evidence="1">
    <location>
        <begin position="430"/>
        <end position="509"/>
    </location>
</feature>
<evidence type="ECO:0000313" key="3">
    <source>
        <dbReference type="Proteomes" id="UP000276834"/>
    </source>
</evidence>
<keyword evidence="3" id="KW-1185">Reference proteome</keyword>
<comment type="caution">
    <text evidence="2">The sequence shown here is derived from an EMBL/GenBank/DDBJ whole genome shotgun (WGS) entry which is preliminary data.</text>
</comment>
<organism evidence="2 3">
    <name type="scientific">Chloebia gouldiae</name>
    <name type="common">Gouldian finch</name>
    <name type="synonym">Erythrura gouldiae</name>
    <dbReference type="NCBI Taxonomy" id="44316"/>
    <lineage>
        <taxon>Eukaryota</taxon>
        <taxon>Metazoa</taxon>
        <taxon>Chordata</taxon>
        <taxon>Craniata</taxon>
        <taxon>Vertebrata</taxon>
        <taxon>Euteleostomi</taxon>
        <taxon>Archelosauria</taxon>
        <taxon>Archosauria</taxon>
        <taxon>Dinosauria</taxon>
        <taxon>Saurischia</taxon>
        <taxon>Theropoda</taxon>
        <taxon>Coelurosauria</taxon>
        <taxon>Aves</taxon>
        <taxon>Neognathae</taxon>
        <taxon>Neoaves</taxon>
        <taxon>Telluraves</taxon>
        <taxon>Australaves</taxon>
        <taxon>Passeriformes</taxon>
        <taxon>Passeroidea</taxon>
        <taxon>Passeridae</taxon>
        <taxon>Chloebia</taxon>
    </lineage>
</organism>
<evidence type="ECO:0000313" key="2">
    <source>
        <dbReference type="EMBL" id="RLW04184.1"/>
    </source>
</evidence>
<reference evidence="2 3" key="1">
    <citation type="journal article" date="2018" name="Proc. R. Soc. B">
        <title>A non-coding region near Follistatin controls head colour polymorphism in the Gouldian finch.</title>
        <authorList>
            <person name="Toomey M.B."/>
            <person name="Marques C.I."/>
            <person name="Andrade P."/>
            <person name="Araujo P.M."/>
            <person name="Sabatino S."/>
            <person name="Gazda M.A."/>
            <person name="Afonso S."/>
            <person name="Lopes R.J."/>
            <person name="Corbo J.C."/>
            <person name="Carneiro M."/>
        </authorList>
    </citation>
    <scope>NUCLEOTIDE SEQUENCE [LARGE SCALE GENOMIC DNA]</scope>
    <source>
        <strain evidence="2">Red01</strain>
        <tissue evidence="2">Muscle</tissue>
    </source>
</reference>
<name>A0A3L8SLP0_CHLGU</name>
<proteinExistence type="predicted"/>
<feature type="compositionally biased region" description="Basic and acidic residues" evidence="1">
    <location>
        <begin position="486"/>
        <end position="495"/>
    </location>
</feature>